<evidence type="ECO:0000256" key="5">
    <source>
        <dbReference type="ARBA" id="ARBA00023136"/>
    </source>
</evidence>
<dbReference type="SUPFAM" id="SSF56935">
    <property type="entry name" value="Porins"/>
    <property type="match status" value="1"/>
</dbReference>
<evidence type="ECO:0000256" key="2">
    <source>
        <dbReference type="ARBA" id="ARBA00022448"/>
    </source>
</evidence>
<dbReference type="Pfam" id="PF07715">
    <property type="entry name" value="Plug"/>
    <property type="match status" value="1"/>
</dbReference>
<dbReference type="InterPro" id="IPR039426">
    <property type="entry name" value="TonB-dep_rcpt-like"/>
</dbReference>
<dbReference type="Gene3D" id="2.40.170.20">
    <property type="entry name" value="TonB-dependent receptor, beta-barrel domain"/>
    <property type="match status" value="1"/>
</dbReference>
<name>A0ABW4VQA0_9BACT</name>
<evidence type="ECO:0000256" key="1">
    <source>
        <dbReference type="ARBA" id="ARBA00004571"/>
    </source>
</evidence>
<organism evidence="9 10">
    <name type="scientific">Belliella marina</name>
    <dbReference type="NCBI Taxonomy" id="1644146"/>
    <lineage>
        <taxon>Bacteria</taxon>
        <taxon>Pseudomonadati</taxon>
        <taxon>Bacteroidota</taxon>
        <taxon>Cytophagia</taxon>
        <taxon>Cytophagales</taxon>
        <taxon>Cyclobacteriaceae</taxon>
        <taxon>Belliella</taxon>
    </lineage>
</organism>
<dbReference type="InterPro" id="IPR012910">
    <property type="entry name" value="Plug_dom"/>
</dbReference>
<evidence type="ECO:0000313" key="10">
    <source>
        <dbReference type="Proteomes" id="UP001597361"/>
    </source>
</evidence>
<keyword evidence="5 7" id="KW-0472">Membrane</keyword>
<dbReference type="SUPFAM" id="SSF49464">
    <property type="entry name" value="Carboxypeptidase regulatory domain-like"/>
    <property type="match status" value="1"/>
</dbReference>
<evidence type="ECO:0000256" key="4">
    <source>
        <dbReference type="ARBA" id="ARBA00022692"/>
    </source>
</evidence>
<dbReference type="InterPro" id="IPR036942">
    <property type="entry name" value="Beta-barrel_TonB_sf"/>
</dbReference>
<dbReference type="Proteomes" id="UP001597361">
    <property type="component" value="Unassembled WGS sequence"/>
</dbReference>
<dbReference type="Pfam" id="PF13715">
    <property type="entry name" value="CarbopepD_reg_2"/>
    <property type="match status" value="1"/>
</dbReference>
<evidence type="ECO:0000313" key="9">
    <source>
        <dbReference type="EMBL" id="MFD2036233.1"/>
    </source>
</evidence>
<keyword evidence="4 7" id="KW-0812">Transmembrane</keyword>
<keyword evidence="10" id="KW-1185">Reference proteome</keyword>
<gene>
    <name evidence="9" type="ORF">ACFSKL_15625</name>
</gene>
<comment type="caution">
    <text evidence="9">The sequence shown here is derived from an EMBL/GenBank/DDBJ whole genome shotgun (WGS) entry which is preliminary data.</text>
</comment>
<dbReference type="Gene3D" id="2.170.130.10">
    <property type="entry name" value="TonB-dependent receptor, plug domain"/>
    <property type="match status" value="1"/>
</dbReference>
<comment type="similarity">
    <text evidence="7">Belongs to the TonB-dependent receptor family.</text>
</comment>
<dbReference type="InterPro" id="IPR008969">
    <property type="entry name" value="CarboxyPept-like_regulatory"/>
</dbReference>
<dbReference type="NCBIfam" id="TIGR04057">
    <property type="entry name" value="SusC_RagA_signa"/>
    <property type="match status" value="1"/>
</dbReference>
<dbReference type="EMBL" id="JBHUHR010000039">
    <property type="protein sequence ID" value="MFD2036233.1"/>
    <property type="molecule type" value="Genomic_DNA"/>
</dbReference>
<dbReference type="InterPro" id="IPR037066">
    <property type="entry name" value="Plug_dom_sf"/>
</dbReference>
<reference evidence="10" key="1">
    <citation type="journal article" date="2019" name="Int. J. Syst. Evol. Microbiol.">
        <title>The Global Catalogue of Microorganisms (GCM) 10K type strain sequencing project: providing services to taxonomists for standard genome sequencing and annotation.</title>
        <authorList>
            <consortium name="The Broad Institute Genomics Platform"/>
            <consortium name="The Broad Institute Genome Sequencing Center for Infectious Disease"/>
            <person name="Wu L."/>
            <person name="Ma J."/>
        </authorList>
    </citation>
    <scope>NUCLEOTIDE SEQUENCE [LARGE SCALE GENOMIC DNA]</scope>
    <source>
        <strain evidence="10">CGMCC 1.15180</strain>
    </source>
</reference>
<accession>A0ABW4VQA0</accession>
<dbReference type="PROSITE" id="PS52016">
    <property type="entry name" value="TONB_DEPENDENT_REC_3"/>
    <property type="match status" value="1"/>
</dbReference>
<proteinExistence type="inferred from homology"/>
<dbReference type="NCBIfam" id="TIGR04056">
    <property type="entry name" value="OMP_RagA_SusC"/>
    <property type="match status" value="1"/>
</dbReference>
<evidence type="ECO:0000256" key="3">
    <source>
        <dbReference type="ARBA" id="ARBA00022452"/>
    </source>
</evidence>
<evidence type="ECO:0000256" key="7">
    <source>
        <dbReference type="PROSITE-ProRule" id="PRU01360"/>
    </source>
</evidence>
<keyword evidence="6 7" id="KW-0998">Cell outer membrane</keyword>
<dbReference type="InterPro" id="IPR023997">
    <property type="entry name" value="TonB-dep_OMP_SusC/RagA_CS"/>
</dbReference>
<evidence type="ECO:0000259" key="8">
    <source>
        <dbReference type="Pfam" id="PF07715"/>
    </source>
</evidence>
<dbReference type="InterPro" id="IPR023996">
    <property type="entry name" value="TonB-dep_OMP_SusC/RagA"/>
</dbReference>
<dbReference type="RefSeq" id="WP_376887263.1">
    <property type="nucleotide sequence ID" value="NZ_JBHUHR010000039.1"/>
</dbReference>
<protein>
    <submittedName>
        <fullName evidence="9">SusC/RagA family TonB-linked outer membrane protein</fullName>
    </submittedName>
</protein>
<keyword evidence="2 7" id="KW-0813">Transport</keyword>
<keyword evidence="3 7" id="KW-1134">Transmembrane beta strand</keyword>
<dbReference type="Gene3D" id="2.60.40.1120">
    <property type="entry name" value="Carboxypeptidase-like, regulatory domain"/>
    <property type="match status" value="1"/>
</dbReference>
<evidence type="ECO:0000256" key="6">
    <source>
        <dbReference type="ARBA" id="ARBA00023237"/>
    </source>
</evidence>
<comment type="subcellular location">
    <subcellularLocation>
        <location evidence="1 7">Cell outer membrane</location>
        <topology evidence="1 7">Multi-pass membrane protein</topology>
    </subcellularLocation>
</comment>
<feature type="domain" description="TonB-dependent receptor plug" evidence="8">
    <location>
        <begin position="204"/>
        <end position="301"/>
    </location>
</feature>
<sequence>MKRILHLFILVFLLSKTCGFGQNADFLASNSSKLKTFKEVFQELESKTDFKLFYQDNKDLLNSKVNFDFDNGNLLEQLGSALKIKNLRYELMDNGLLVISPVTIADKNISGKVVEEISGLPIPGVMVVVKGTTLGTVTDLDGGFSIEVEEKDLVLVLSYVGYKTQEIKVPASQTRIQIMMSEEISDLEQVVVTALGIKREEKALGYAVQKVSGETIQQVKGVDIGTSLTGRVAGLNVRNSTEFFERPTISLRGANPLLVIDGVPYGNMTLRDVSPDDIESLDVLKGPTASALYGARGGNGAIVITTKRGADKKGVSVSVNSNTMAFSGFLMLPEVQSSYSAGYNGKYNTDDYVWGDKLDIGRTAVQWDPLTKEMREMELTSKGKNNFKNFLQPSFVTNNNISITQQGENGSVRTSLTHVHNKGQYPNTTLNMLNYTIGGEMKVSDKFHLDGTMGYNRRSAPQTAGTGYGDQGYIYNLLVWTGPEYDVTEFKDYWVKPNEVQNWHYRAWYDNPYMMAYEKLNGIDQNTFNTALTASYNFTPGIKLLLRSGLDYYVNQTERRNPPGIFSTRGWNPLGMYSINQTKGFSINNDLLLLLEKKVGDFNFEGILGGTVYYYESDTLSSSTRSGLSIPGFYSLNSSVETPDVVNKHHRKQVNSFFGKATISYRSFAFLDVTGRNDWSSTMPIDSRSYFYPSVGGSFVLSEVLPALPEWIEFLKLRGSWALSKRDLDVYATNRVYAVSNNVWDGMNTARYPRNIRGAGVDPQTERTYEYGIVANFLQNKIKFDMAYFNRYIYSLQANATISSASGFSSRLINTDETFEWKGLEFTLDATVLKTQNFQWNVIANWSKAHRYYKQLDDVYSSDNPWVKPGLRTDHYTTTQWDKDPDGNIIHVNGFPVRSRYSSMVGTSDPDFIWGLTNTLNYKNFTFNLAFDGRVGGLSYSATNARLWQTGAHPDSDNQYRYEEVVNGNQTFVGNGVKIVSGTVSYDTYGNIVEDSRVFAPNDQVVSYEAYYKGSGTGPQNIFDETFFKLREISLAYQLPKSVAAKFKASAASIAITGQNVFIWTKEYRFSDPDKASDDLNSPSIRYTGLNLRLNF</sequence>